<proteinExistence type="predicted"/>
<evidence type="ECO:0000313" key="1">
    <source>
        <dbReference type="EMBL" id="RKT54399.1"/>
    </source>
</evidence>
<accession>A0A495VYS0</accession>
<protein>
    <submittedName>
        <fullName evidence="1">Acetoacetate decarboxylase</fullName>
    </submittedName>
</protein>
<evidence type="ECO:0000313" key="2">
    <source>
        <dbReference type="Proteomes" id="UP000282084"/>
    </source>
</evidence>
<dbReference type="EMBL" id="RBXO01000001">
    <property type="protein sequence ID" value="RKT54399.1"/>
    <property type="molecule type" value="Genomic_DNA"/>
</dbReference>
<comment type="caution">
    <text evidence="1">The sequence shown here is derived from an EMBL/GenBank/DDBJ whole genome shotgun (WGS) entry which is preliminary data.</text>
</comment>
<dbReference type="AlphaFoldDB" id="A0A495VYS0"/>
<sequence length="211" mass="22820">MHQEAHPPEPWDLRGDGWVSAWLVRSSALPALPAPTRPLTLLGVALVCTAFADYRPGGVLAYHELVAVVPVRRGARIGLSITHAWVDSAASRAGGRALWGIPKEAARFEVDPRGSASAHDGRRAVASVRLGGPVRWRLPVRARASVWQGVPGGVARTPLRYRGGVGFARLSWRVDPAGPLGWLRAARPLFGLALTDFRLRFGPRRSRSSRG</sequence>
<gene>
    <name evidence="1" type="ORF">C8E97_3019</name>
</gene>
<dbReference type="Pfam" id="PF06314">
    <property type="entry name" value="ADC"/>
    <property type="match status" value="1"/>
</dbReference>
<organism evidence="1 2">
    <name type="scientific">Saccharothrix australiensis</name>
    <dbReference type="NCBI Taxonomy" id="2072"/>
    <lineage>
        <taxon>Bacteria</taxon>
        <taxon>Bacillati</taxon>
        <taxon>Actinomycetota</taxon>
        <taxon>Actinomycetes</taxon>
        <taxon>Pseudonocardiales</taxon>
        <taxon>Pseudonocardiaceae</taxon>
        <taxon>Saccharothrix</taxon>
    </lineage>
</organism>
<dbReference type="Gene3D" id="2.40.400.10">
    <property type="entry name" value="Acetoacetate decarboxylase-like"/>
    <property type="match status" value="1"/>
</dbReference>
<dbReference type="Proteomes" id="UP000282084">
    <property type="component" value="Unassembled WGS sequence"/>
</dbReference>
<dbReference type="InterPro" id="IPR010451">
    <property type="entry name" value="Acetoacetate_decarboxylase"/>
</dbReference>
<reference evidence="1 2" key="1">
    <citation type="submission" date="2018-10" db="EMBL/GenBank/DDBJ databases">
        <title>Sequencing the genomes of 1000 actinobacteria strains.</title>
        <authorList>
            <person name="Klenk H.-P."/>
        </authorList>
    </citation>
    <scope>NUCLEOTIDE SEQUENCE [LARGE SCALE GENOMIC DNA]</scope>
    <source>
        <strain evidence="1 2">DSM 43800</strain>
    </source>
</reference>
<dbReference type="InterPro" id="IPR023375">
    <property type="entry name" value="ADC_dom_sf"/>
</dbReference>
<dbReference type="RefSeq" id="WP_121006013.1">
    <property type="nucleotide sequence ID" value="NZ_RBXO01000001.1"/>
</dbReference>
<dbReference type="SUPFAM" id="SSF160104">
    <property type="entry name" value="Acetoacetate decarboxylase-like"/>
    <property type="match status" value="1"/>
</dbReference>
<name>A0A495VYS0_9PSEU</name>
<keyword evidence="2" id="KW-1185">Reference proteome</keyword>
<dbReference type="OrthoDB" id="834556at2"/>
<dbReference type="GO" id="GO:0016829">
    <property type="term" value="F:lyase activity"/>
    <property type="evidence" value="ECO:0007669"/>
    <property type="project" value="InterPro"/>
</dbReference>